<accession>A0AAN7G440</accession>
<evidence type="ECO:0000259" key="15">
    <source>
        <dbReference type="Pfam" id="PF23598"/>
    </source>
</evidence>
<evidence type="ECO:0000256" key="11">
    <source>
        <dbReference type="ARBA" id="ARBA00023180"/>
    </source>
</evidence>
<dbReference type="Pfam" id="PF00560">
    <property type="entry name" value="LRR_1"/>
    <property type="match status" value="9"/>
</dbReference>
<keyword evidence="7" id="KW-0677">Repeat</keyword>
<keyword evidence="5 12" id="KW-0812">Transmembrane</keyword>
<dbReference type="PANTHER" id="PTHR48061:SF12">
    <property type="entry name" value="DISEASE RESISTANCE LIKE PROTEIN"/>
    <property type="match status" value="1"/>
</dbReference>
<dbReference type="InterPro" id="IPR001611">
    <property type="entry name" value="Leu-rich_rpt"/>
</dbReference>
<dbReference type="PANTHER" id="PTHR48061">
    <property type="entry name" value="LEUCINE-RICH REPEAT RECEPTOR PROTEIN KINASE EMS1-LIKE-RELATED"/>
    <property type="match status" value="1"/>
</dbReference>
<name>A0AAN7G440_QUERU</name>
<feature type="signal peptide" evidence="13">
    <location>
        <begin position="1"/>
        <end position="23"/>
    </location>
</feature>
<feature type="transmembrane region" description="Helical" evidence="12">
    <location>
        <begin position="928"/>
        <end position="951"/>
    </location>
</feature>
<dbReference type="AlphaFoldDB" id="A0AAN7G440"/>
<evidence type="ECO:0000256" key="1">
    <source>
        <dbReference type="ARBA" id="ARBA00004251"/>
    </source>
</evidence>
<evidence type="ECO:0000256" key="2">
    <source>
        <dbReference type="ARBA" id="ARBA00009592"/>
    </source>
</evidence>
<keyword evidence="3" id="KW-1003">Cell membrane</keyword>
<dbReference type="SUPFAM" id="SSF52058">
    <property type="entry name" value="L domain-like"/>
    <property type="match status" value="2"/>
</dbReference>
<evidence type="ECO:0000256" key="6">
    <source>
        <dbReference type="ARBA" id="ARBA00022729"/>
    </source>
</evidence>
<evidence type="ECO:0000256" key="8">
    <source>
        <dbReference type="ARBA" id="ARBA00022989"/>
    </source>
</evidence>
<keyword evidence="4" id="KW-0433">Leucine-rich repeat</keyword>
<dbReference type="InterPro" id="IPR003591">
    <property type="entry name" value="Leu-rich_rpt_typical-subtyp"/>
</dbReference>
<evidence type="ECO:0000256" key="3">
    <source>
        <dbReference type="ARBA" id="ARBA00022475"/>
    </source>
</evidence>
<dbReference type="GO" id="GO:0005886">
    <property type="term" value="C:plasma membrane"/>
    <property type="evidence" value="ECO:0007669"/>
    <property type="project" value="UniProtKB-SubCell"/>
</dbReference>
<dbReference type="FunFam" id="3.80.10.10:FF:000095">
    <property type="entry name" value="LRR receptor-like serine/threonine-protein kinase GSO1"/>
    <property type="match status" value="2"/>
</dbReference>
<feature type="domain" description="Leucine-rich repeat-containing N-terminal plant-type" evidence="14">
    <location>
        <begin position="38"/>
        <end position="90"/>
    </location>
</feature>
<gene>
    <name evidence="16" type="ORF">RGQ29_013413</name>
</gene>
<comment type="similarity">
    <text evidence="2">Belongs to the RLP family.</text>
</comment>
<evidence type="ECO:0000256" key="7">
    <source>
        <dbReference type="ARBA" id="ARBA00022737"/>
    </source>
</evidence>
<evidence type="ECO:0000259" key="14">
    <source>
        <dbReference type="Pfam" id="PF08263"/>
    </source>
</evidence>
<dbReference type="SUPFAM" id="SSF52047">
    <property type="entry name" value="RNI-like"/>
    <property type="match status" value="1"/>
</dbReference>
<evidence type="ECO:0000256" key="9">
    <source>
        <dbReference type="ARBA" id="ARBA00023136"/>
    </source>
</evidence>
<evidence type="ECO:0000313" key="16">
    <source>
        <dbReference type="EMBL" id="KAK4605328.1"/>
    </source>
</evidence>
<dbReference type="FunFam" id="3.80.10.10:FF:000111">
    <property type="entry name" value="LRR receptor-like serine/threonine-protein kinase ERECTA"/>
    <property type="match status" value="1"/>
</dbReference>
<comment type="caution">
    <text evidence="16">The sequence shown here is derived from an EMBL/GenBank/DDBJ whole genome shotgun (WGS) entry which is preliminary data.</text>
</comment>
<keyword evidence="17" id="KW-1185">Reference proteome</keyword>
<keyword evidence="9 12" id="KW-0472">Membrane</keyword>
<dbReference type="EMBL" id="JAXUIC010000002">
    <property type="protein sequence ID" value="KAK4605328.1"/>
    <property type="molecule type" value="Genomic_DNA"/>
</dbReference>
<keyword evidence="11" id="KW-0325">Glycoprotein</keyword>
<organism evidence="16 17">
    <name type="scientific">Quercus rubra</name>
    <name type="common">Northern red oak</name>
    <name type="synonym">Quercus borealis</name>
    <dbReference type="NCBI Taxonomy" id="3512"/>
    <lineage>
        <taxon>Eukaryota</taxon>
        <taxon>Viridiplantae</taxon>
        <taxon>Streptophyta</taxon>
        <taxon>Embryophyta</taxon>
        <taxon>Tracheophyta</taxon>
        <taxon>Spermatophyta</taxon>
        <taxon>Magnoliopsida</taxon>
        <taxon>eudicotyledons</taxon>
        <taxon>Gunneridae</taxon>
        <taxon>Pentapetalae</taxon>
        <taxon>rosids</taxon>
        <taxon>fabids</taxon>
        <taxon>Fagales</taxon>
        <taxon>Fagaceae</taxon>
        <taxon>Quercus</taxon>
    </lineage>
</organism>
<dbReference type="InterPro" id="IPR046956">
    <property type="entry name" value="RLP23-like"/>
</dbReference>
<evidence type="ECO:0000256" key="4">
    <source>
        <dbReference type="ARBA" id="ARBA00022614"/>
    </source>
</evidence>
<keyword evidence="8 12" id="KW-1133">Transmembrane helix</keyword>
<dbReference type="InterPro" id="IPR032675">
    <property type="entry name" value="LRR_dom_sf"/>
</dbReference>
<evidence type="ECO:0000256" key="5">
    <source>
        <dbReference type="ARBA" id="ARBA00022692"/>
    </source>
</evidence>
<proteinExistence type="inferred from homology"/>
<feature type="chain" id="PRO_5042972504" description="Receptor-like protein 12" evidence="13">
    <location>
        <begin position="24"/>
        <end position="970"/>
    </location>
</feature>
<dbReference type="SMART" id="SM00369">
    <property type="entry name" value="LRR_TYP"/>
    <property type="match status" value="11"/>
</dbReference>
<dbReference type="Pfam" id="PF08263">
    <property type="entry name" value="LRRNT_2"/>
    <property type="match status" value="1"/>
</dbReference>
<evidence type="ECO:0000256" key="13">
    <source>
        <dbReference type="SAM" id="SignalP"/>
    </source>
</evidence>
<keyword evidence="10" id="KW-0675">Receptor</keyword>
<feature type="domain" description="Disease resistance R13L4/SHOC-2-like LRR" evidence="15">
    <location>
        <begin position="288"/>
        <end position="445"/>
    </location>
</feature>
<keyword evidence="6 13" id="KW-0732">Signal</keyword>
<evidence type="ECO:0000313" key="17">
    <source>
        <dbReference type="Proteomes" id="UP001324115"/>
    </source>
</evidence>
<dbReference type="InterPro" id="IPR055414">
    <property type="entry name" value="LRR_R13L4/SHOC2-like"/>
</dbReference>
<protein>
    <recommendedName>
        <fullName evidence="18">Receptor-like protein 12</fullName>
    </recommendedName>
</protein>
<reference evidence="16 17" key="1">
    <citation type="journal article" date="2023" name="G3 (Bethesda)">
        <title>A haplotype-resolved chromosome-scale genome for Quercus rubra L. provides insights into the genetics of adaptive traits for red oak species.</title>
        <authorList>
            <person name="Kapoor B."/>
            <person name="Jenkins J."/>
            <person name="Schmutz J."/>
            <person name="Zhebentyayeva T."/>
            <person name="Kuelheim C."/>
            <person name="Coggeshall M."/>
            <person name="Heim C."/>
            <person name="Lasky J.R."/>
            <person name="Leites L."/>
            <person name="Islam-Faridi N."/>
            <person name="Romero-Severson J."/>
            <person name="DeLeo V.L."/>
            <person name="Lucas S.M."/>
            <person name="Lazic D."/>
            <person name="Gailing O."/>
            <person name="Carlson J."/>
            <person name="Staton M."/>
        </authorList>
    </citation>
    <scope>NUCLEOTIDE SEQUENCE [LARGE SCALE GENOMIC DNA]</scope>
    <source>
        <strain evidence="16">Pseudo-F2</strain>
    </source>
</reference>
<dbReference type="InterPro" id="IPR013210">
    <property type="entry name" value="LRR_N_plant-typ"/>
</dbReference>
<dbReference type="Proteomes" id="UP001324115">
    <property type="component" value="Unassembled WGS sequence"/>
</dbReference>
<sequence length="970" mass="108983">MASSLYCLKFVYLLSFLSTIHLAAVPSFSFVQPLCHGHERSYLLQFKESFAIINNNKSISFDPSAYPKVASWTLEGNNSDCCSWDGVECDKSNGHVIGLDLNSSYLYGSINSSSSLFNLVHLQRLNLADNHFNHSQIPFTVSNLSKLTYLNLSNSTFSGQIPLEFSQLSHMSSLDLSYNHLEIKNPSLGRLVENLTCLENLDLSLVNIISIVPNMLANLSSLTSLRLYDCKLHGEFPVGIFKLPNLRVLNVRKNKGLTGYLPDFQWKSPLEEMILASTSFSGKLPATIGNLSSLTVIDMYKCNFSGFIPSSLGNLKHLNFLDLSYNTFEGHVPSSFGNLIQLSFLYLSQNELTGPIPFELENLTQLTGLFLYFNNITGQIPFGLMNLTKLSILDLAGNYLTGQIPNSIFNLENLEFLDLSSNDFTAKVEFDKFVKLKKLTSLYLSDCGVSLIIGETSDNTTLQKFKNLGFGGCNLSKFPDFLANQDELTWLDLETNNIHGQVPEWFWNVSKENLEVVILSYNFLTSLGQHPILLPWTRLAILDLRSNKLQGTLPIPSFSTLQYLVSNNSFTGKIPELICNMSSLQVLDLSINNLSGSLPQCLHNFGDSLLVLDIQRNTFEGSIPQAWTSGSKLMMINFNQNKFQGWLPRSLAKCIMLKALDFSNNQFHDTFPTWLGNLPNLKLLILRSNKFYGPIRTHKAKYKFPSLQIFDLSYNSFTGSLPLKFFQYSNSSRLESAKELTYIQVTSTFHMQNSLQNYLWNFEYSYAMIMINKGVVTDYEKVQELFTALDFSSNRFTGDIPKSIGNLNLKGLRLLNLSNNFLTGHIPQSLRNFVNLESLDISQNKLFGEIPQQLTQLTFLESFNVSHNHLVGPIPQGKQFNTFPSNSFEGNPGLCGSPLTKKCESYEVSLPSPTTPEKSKDLGSPFQFGWKIVLIGYGFGLVVGVIIGQAVSARNHDWLMKTFGMRKLVR</sequence>
<evidence type="ECO:0000256" key="12">
    <source>
        <dbReference type="SAM" id="Phobius"/>
    </source>
</evidence>
<evidence type="ECO:0000256" key="10">
    <source>
        <dbReference type="ARBA" id="ARBA00023170"/>
    </source>
</evidence>
<dbReference type="Gene3D" id="3.80.10.10">
    <property type="entry name" value="Ribonuclease Inhibitor"/>
    <property type="match status" value="7"/>
</dbReference>
<evidence type="ECO:0008006" key="18">
    <source>
        <dbReference type="Google" id="ProtNLM"/>
    </source>
</evidence>
<comment type="subcellular location">
    <subcellularLocation>
        <location evidence="1">Cell membrane</location>
        <topology evidence="1">Single-pass type I membrane protein</topology>
    </subcellularLocation>
</comment>
<dbReference type="Pfam" id="PF23598">
    <property type="entry name" value="LRR_14"/>
    <property type="match status" value="1"/>
</dbReference>